<feature type="region of interest" description="Disordered" evidence="1">
    <location>
        <begin position="1"/>
        <end position="159"/>
    </location>
</feature>
<feature type="domain" description="ATG1a/b/c MIT" evidence="2">
    <location>
        <begin position="146"/>
        <end position="184"/>
    </location>
</feature>
<reference evidence="3" key="1">
    <citation type="submission" date="2014-09" db="EMBL/GenBank/DDBJ databases">
        <authorList>
            <person name="Magalhaes I.L.F."/>
            <person name="Oliveira U."/>
            <person name="Santos F.R."/>
            <person name="Vidigal T.H.D.A."/>
            <person name="Brescovit A.D."/>
            <person name="Santos A.J."/>
        </authorList>
    </citation>
    <scope>NUCLEOTIDE SEQUENCE</scope>
    <source>
        <tissue evidence="3">Shoot tissue taken approximately 20 cm above the soil surface</tissue>
    </source>
</reference>
<name>A0A0A9DQ22_ARUDO</name>
<protein>
    <recommendedName>
        <fullName evidence="2">ATG1a/b/c MIT domain-containing protein</fullName>
    </recommendedName>
</protein>
<evidence type="ECO:0000259" key="2">
    <source>
        <dbReference type="Pfam" id="PF24497"/>
    </source>
</evidence>
<dbReference type="EMBL" id="GBRH01209107">
    <property type="protein sequence ID" value="JAD88788.1"/>
    <property type="molecule type" value="Transcribed_RNA"/>
</dbReference>
<reference evidence="3" key="2">
    <citation type="journal article" date="2015" name="Data Brief">
        <title>Shoot transcriptome of the giant reed, Arundo donax.</title>
        <authorList>
            <person name="Barrero R.A."/>
            <person name="Guerrero F.D."/>
            <person name="Moolhuijzen P."/>
            <person name="Goolsby J.A."/>
            <person name="Tidwell J."/>
            <person name="Bellgard S.E."/>
            <person name="Bellgard M.I."/>
        </authorList>
    </citation>
    <scope>NUCLEOTIDE SEQUENCE</scope>
    <source>
        <tissue evidence="3">Shoot tissue taken approximately 20 cm above the soil surface</tissue>
    </source>
</reference>
<organism evidence="3">
    <name type="scientific">Arundo donax</name>
    <name type="common">Giant reed</name>
    <name type="synonym">Donax arundinaceus</name>
    <dbReference type="NCBI Taxonomy" id="35708"/>
    <lineage>
        <taxon>Eukaryota</taxon>
        <taxon>Viridiplantae</taxon>
        <taxon>Streptophyta</taxon>
        <taxon>Embryophyta</taxon>
        <taxon>Tracheophyta</taxon>
        <taxon>Spermatophyta</taxon>
        <taxon>Magnoliopsida</taxon>
        <taxon>Liliopsida</taxon>
        <taxon>Poales</taxon>
        <taxon>Poaceae</taxon>
        <taxon>PACMAD clade</taxon>
        <taxon>Arundinoideae</taxon>
        <taxon>Arundineae</taxon>
        <taxon>Arundo</taxon>
    </lineage>
</organism>
<proteinExistence type="predicted"/>
<evidence type="ECO:0000256" key="1">
    <source>
        <dbReference type="SAM" id="MobiDB-lite"/>
    </source>
</evidence>
<dbReference type="InterPro" id="IPR056281">
    <property type="entry name" value="MIT_ATG1a/b/c"/>
</dbReference>
<feature type="compositionally biased region" description="Polar residues" evidence="1">
    <location>
        <begin position="123"/>
        <end position="148"/>
    </location>
</feature>
<dbReference type="Pfam" id="PF24497">
    <property type="entry name" value="MIT_ATG1"/>
    <property type="match status" value="1"/>
</dbReference>
<accession>A0A0A9DQ22</accession>
<dbReference type="AlphaFoldDB" id="A0A0A9DQ22"/>
<evidence type="ECO:0000313" key="3">
    <source>
        <dbReference type="EMBL" id="JAD88788.1"/>
    </source>
</evidence>
<feature type="compositionally biased region" description="Basic and acidic residues" evidence="1">
    <location>
        <begin position="49"/>
        <end position="60"/>
    </location>
</feature>
<sequence>MKSYGFAMGKRLDKTSGQSPSKHAGLFSRYIMGNNYAPSSQRPDYPGIKAKESKIDEVQGHKGIYPEDQEYVFVSGPQPEGSSSSTHASRRRNLPSKYDNTSVSPPKLTLLSAPMPINGLAINRQQSAGTGSLDSHCSPVSGTSQGSADMSDAMDQPPPDYLTRIRLLEQYASAIEELVKEEVKLPA</sequence>